<name>A0A511X080_9BACI</name>
<keyword evidence="3" id="KW-1185">Reference proteome</keyword>
<evidence type="ECO:0000313" key="3">
    <source>
        <dbReference type="Proteomes" id="UP000321400"/>
    </source>
</evidence>
<sequence>MRHTIPPKNADKNKDTFDRAFFGNPTVMFFIILVIIIGSILYSWLF</sequence>
<accession>A0A511X080</accession>
<dbReference type="EMBL" id="BJYE01000007">
    <property type="protein sequence ID" value="GEN56357.1"/>
    <property type="molecule type" value="Genomic_DNA"/>
</dbReference>
<evidence type="ECO:0000256" key="1">
    <source>
        <dbReference type="SAM" id="Phobius"/>
    </source>
</evidence>
<keyword evidence="1" id="KW-1133">Transmembrane helix</keyword>
<protein>
    <submittedName>
        <fullName evidence="2">Uncharacterized protein</fullName>
    </submittedName>
</protein>
<reference evidence="2 3" key="1">
    <citation type="submission" date="2019-07" db="EMBL/GenBank/DDBJ databases">
        <title>Whole genome shotgun sequence of Halolactibacillus alkaliphilus NBRC 103919.</title>
        <authorList>
            <person name="Hosoyama A."/>
            <person name="Uohara A."/>
            <person name="Ohji S."/>
            <person name="Ichikawa N."/>
        </authorList>
    </citation>
    <scope>NUCLEOTIDE SEQUENCE [LARGE SCALE GENOMIC DNA]</scope>
    <source>
        <strain evidence="2 3">NBRC 103919</strain>
    </source>
</reference>
<comment type="caution">
    <text evidence="2">The sequence shown here is derived from an EMBL/GenBank/DDBJ whole genome shotgun (WGS) entry which is preliminary data.</text>
</comment>
<evidence type="ECO:0000313" key="2">
    <source>
        <dbReference type="EMBL" id="GEN56357.1"/>
    </source>
</evidence>
<feature type="transmembrane region" description="Helical" evidence="1">
    <location>
        <begin position="21"/>
        <end position="45"/>
    </location>
</feature>
<dbReference type="Proteomes" id="UP000321400">
    <property type="component" value="Unassembled WGS sequence"/>
</dbReference>
<dbReference type="RefSeq" id="WP_170243641.1">
    <property type="nucleotide sequence ID" value="NZ_BJYE01000007.1"/>
</dbReference>
<keyword evidence="1" id="KW-0472">Membrane</keyword>
<organism evidence="2 3">
    <name type="scientific">Halolactibacillus alkaliphilus</name>
    <dbReference type="NCBI Taxonomy" id="442899"/>
    <lineage>
        <taxon>Bacteria</taxon>
        <taxon>Bacillati</taxon>
        <taxon>Bacillota</taxon>
        <taxon>Bacilli</taxon>
        <taxon>Bacillales</taxon>
        <taxon>Bacillaceae</taxon>
        <taxon>Halolactibacillus</taxon>
    </lineage>
</organism>
<keyword evidence="1" id="KW-0812">Transmembrane</keyword>
<proteinExistence type="predicted"/>
<gene>
    <name evidence="2" type="ORF">HAL01_08210</name>
</gene>
<dbReference type="AlphaFoldDB" id="A0A511X080"/>